<dbReference type="SUPFAM" id="SSF55961">
    <property type="entry name" value="Bet v1-like"/>
    <property type="match status" value="1"/>
</dbReference>
<dbReference type="InterPro" id="IPR023393">
    <property type="entry name" value="START-like_dom_sf"/>
</dbReference>
<comment type="similarity">
    <text evidence="1">Belongs to the AHA1 family.</text>
</comment>
<feature type="domain" description="Activator of Hsp90 ATPase homologue 1/2-like C-terminal" evidence="2">
    <location>
        <begin position="28"/>
        <end position="160"/>
    </location>
</feature>
<dbReference type="CDD" id="cd08894">
    <property type="entry name" value="SRPBCC_CalC_Aha1-like_1"/>
    <property type="match status" value="1"/>
</dbReference>
<proteinExistence type="inferred from homology"/>
<dbReference type="EMBL" id="JBHUEN010000031">
    <property type="protein sequence ID" value="MFD1882302.1"/>
    <property type="molecule type" value="Genomic_DNA"/>
</dbReference>
<evidence type="ECO:0000313" key="3">
    <source>
        <dbReference type="EMBL" id="MFD1882302.1"/>
    </source>
</evidence>
<accession>A0ABW4R889</accession>
<dbReference type="InterPro" id="IPR013538">
    <property type="entry name" value="ASHA1/2-like_C"/>
</dbReference>
<dbReference type="Gene3D" id="3.30.530.20">
    <property type="match status" value="1"/>
</dbReference>
<name>A0ABW4R889_9RHOB</name>
<gene>
    <name evidence="3" type="ORF">ACFSCT_11315</name>
</gene>
<dbReference type="Proteomes" id="UP001597213">
    <property type="component" value="Unassembled WGS sequence"/>
</dbReference>
<sequence length="172" mass="19133">MSDPSSNGISAWAALPLDREIVIARVVDADRDTAFRAWTDPAQIVQWFGPDGFTIETREIDIRPGGLWRFDMVAPDGTRFSNRMAFLRIETPKLIEIAHGTDSDDDPDRFRMLVSFDQQDNGKTVVTLRQLHPSAERRAIVIAFGAVEYGAQTLGKLARFVADRAGRGGDAR</sequence>
<evidence type="ECO:0000256" key="1">
    <source>
        <dbReference type="ARBA" id="ARBA00006817"/>
    </source>
</evidence>
<dbReference type="RefSeq" id="WP_379142819.1">
    <property type="nucleotide sequence ID" value="NZ_JBHUEN010000031.1"/>
</dbReference>
<reference evidence="4" key="1">
    <citation type="journal article" date="2019" name="Int. J. Syst. Evol. Microbiol.">
        <title>The Global Catalogue of Microorganisms (GCM) 10K type strain sequencing project: providing services to taxonomists for standard genome sequencing and annotation.</title>
        <authorList>
            <consortium name="The Broad Institute Genomics Platform"/>
            <consortium name="The Broad Institute Genome Sequencing Center for Infectious Disease"/>
            <person name="Wu L."/>
            <person name="Ma J."/>
        </authorList>
    </citation>
    <scope>NUCLEOTIDE SEQUENCE [LARGE SCALE GENOMIC DNA]</scope>
    <source>
        <strain evidence="4">CCUG 56029</strain>
    </source>
</reference>
<protein>
    <submittedName>
        <fullName evidence="3">SRPBCC family protein</fullName>
    </submittedName>
</protein>
<evidence type="ECO:0000259" key="2">
    <source>
        <dbReference type="Pfam" id="PF08327"/>
    </source>
</evidence>
<comment type="caution">
    <text evidence="3">The sequence shown here is derived from an EMBL/GenBank/DDBJ whole genome shotgun (WGS) entry which is preliminary data.</text>
</comment>
<evidence type="ECO:0000313" key="4">
    <source>
        <dbReference type="Proteomes" id="UP001597213"/>
    </source>
</evidence>
<keyword evidence="4" id="KW-1185">Reference proteome</keyword>
<dbReference type="Pfam" id="PF08327">
    <property type="entry name" value="AHSA1"/>
    <property type="match status" value="1"/>
</dbReference>
<organism evidence="3 4">
    <name type="scientific">Paracoccus pacificus</name>
    <dbReference type="NCBI Taxonomy" id="1463598"/>
    <lineage>
        <taxon>Bacteria</taxon>
        <taxon>Pseudomonadati</taxon>
        <taxon>Pseudomonadota</taxon>
        <taxon>Alphaproteobacteria</taxon>
        <taxon>Rhodobacterales</taxon>
        <taxon>Paracoccaceae</taxon>
        <taxon>Paracoccus</taxon>
    </lineage>
</organism>